<gene>
    <name evidence="1" type="ORF">UFOVP245_14</name>
</gene>
<protein>
    <submittedName>
        <fullName evidence="1">Uncharacterized protein</fullName>
    </submittedName>
</protein>
<accession>A0A6J7WX58</accession>
<name>A0A6J7WX58_9CAUD</name>
<sequence>MSVYPGLYKYVVEFEKILVRGVLNGLTVKDRLHFVDEKDAKRWVRDIQLFDKGARYTDFKVKEVA</sequence>
<reference evidence="1" key="1">
    <citation type="submission" date="2020-05" db="EMBL/GenBank/DDBJ databases">
        <authorList>
            <person name="Chiriac C."/>
            <person name="Salcher M."/>
            <person name="Ghai R."/>
            <person name="Kavagutti S V."/>
        </authorList>
    </citation>
    <scope>NUCLEOTIDE SEQUENCE</scope>
</reference>
<dbReference type="EMBL" id="LR798287">
    <property type="protein sequence ID" value="CAB5220694.1"/>
    <property type="molecule type" value="Genomic_DNA"/>
</dbReference>
<organism evidence="1">
    <name type="scientific">uncultured Caudovirales phage</name>
    <dbReference type="NCBI Taxonomy" id="2100421"/>
    <lineage>
        <taxon>Viruses</taxon>
        <taxon>Duplodnaviria</taxon>
        <taxon>Heunggongvirae</taxon>
        <taxon>Uroviricota</taxon>
        <taxon>Caudoviricetes</taxon>
        <taxon>Peduoviridae</taxon>
        <taxon>Maltschvirus</taxon>
        <taxon>Maltschvirus maltsch</taxon>
    </lineage>
</organism>
<proteinExistence type="predicted"/>
<evidence type="ECO:0000313" key="1">
    <source>
        <dbReference type="EMBL" id="CAB5220694.1"/>
    </source>
</evidence>